<name>A0A1G8YAD9_9BACI</name>
<comment type="similarity">
    <text evidence="2">Belongs to the acyltransferase 3 family.</text>
</comment>
<keyword evidence="9" id="KW-0012">Acyltransferase</keyword>
<dbReference type="Pfam" id="PF01757">
    <property type="entry name" value="Acyl_transf_3"/>
    <property type="match status" value="1"/>
</dbReference>
<evidence type="ECO:0000256" key="4">
    <source>
        <dbReference type="ARBA" id="ARBA00022692"/>
    </source>
</evidence>
<evidence type="ECO:0000256" key="7">
    <source>
        <dbReference type="SAM" id="Phobius"/>
    </source>
</evidence>
<dbReference type="PANTHER" id="PTHR40074">
    <property type="entry name" value="O-ACETYLTRANSFERASE WECH"/>
    <property type="match status" value="1"/>
</dbReference>
<evidence type="ECO:0000256" key="2">
    <source>
        <dbReference type="ARBA" id="ARBA00007400"/>
    </source>
</evidence>
<dbReference type="STRING" id="407036.SAMN05216243_1497"/>
<keyword evidence="5 7" id="KW-1133">Transmembrane helix</keyword>
<feature type="transmembrane region" description="Helical" evidence="7">
    <location>
        <begin position="200"/>
        <end position="216"/>
    </location>
</feature>
<feature type="transmembrane region" description="Helical" evidence="7">
    <location>
        <begin position="12"/>
        <end position="29"/>
    </location>
</feature>
<dbReference type="InterPro" id="IPR002656">
    <property type="entry name" value="Acyl_transf_3_dom"/>
</dbReference>
<evidence type="ECO:0000256" key="1">
    <source>
        <dbReference type="ARBA" id="ARBA00004651"/>
    </source>
</evidence>
<evidence type="ECO:0000256" key="3">
    <source>
        <dbReference type="ARBA" id="ARBA00022475"/>
    </source>
</evidence>
<keyword evidence="6 7" id="KW-0472">Membrane</keyword>
<feature type="transmembrane region" description="Helical" evidence="7">
    <location>
        <begin position="326"/>
        <end position="347"/>
    </location>
</feature>
<reference evidence="9 10" key="1">
    <citation type="submission" date="2016-10" db="EMBL/GenBank/DDBJ databases">
        <authorList>
            <person name="de Groot N.N."/>
        </authorList>
    </citation>
    <scope>NUCLEOTIDE SEQUENCE [LARGE SCALE GENOMIC DNA]</scope>
    <source>
        <strain evidence="9 10">CGMCC 1.6502</strain>
    </source>
</reference>
<evidence type="ECO:0000256" key="5">
    <source>
        <dbReference type="ARBA" id="ARBA00022989"/>
    </source>
</evidence>
<feature type="domain" description="Acyltransferase 3" evidence="8">
    <location>
        <begin position="9"/>
        <end position="342"/>
    </location>
</feature>
<accession>A0A1G8YAD9</accession>
<feature type="transmembrane region" description="Helical" evidence="7">
    <location>
        <begin position="262"/>
        <end position="280"/>
    </location>
</feature>
<sequence length="381" mass="44548">MRVLMKKYDAIDFGKFFAMFAIVFIHSQAFESTQLVWLDGEQLNSALKVFARFSVPFFFIASGFLFSMKIKTHHKPFQYFISYNKKLLLLYLSWFVFYAVYDFGKILYQSESSSITGNPEITAYLQSLFTRELFIYGVSNTQYHLWFLPALIWAVAISYLFQRKSLIGLLLVISLGLHLAGLTGQGYSQLYNMYFETRDPFFFGLFYVALGSFIARHSDKAEALARRISIHVYIVAVFALFMLQLAERTWTMVQLQGRYEEYFLSTIPLSLLLFLAVLKYNQTGRGTWINKIGRSTIGIFVIHPFIISVSHLLMEHYNILTWKEHFLYGILFVPFVFITSFIVYQWLQSVKKQILFVFTRSRKPNQECFPGKRSSSLRGMR</sequence>
<feature type="transmembrane region" description="Helical" evidence="7">
    <location>
        <begin position="168"/>
        <end position="188"/>
    </location>
</feature>
<feature type="transmembrane region" description="Helical" evidence="7">
    <location>
        <begin position="143"/>
        <end position="161"/>
    </location>
</feature>
<evidence type="ECO:0000256" key="6">
    <source>
        <dbReference type="ARBA" id="ARBA00023136"/>
    </source>
</evidence>
<feature type="transmembrane region" description="Helical" evidence="7">
    <location>
        <begin position="49"/>
        <end position="67"/>
    </location>
</feature>
<keyword evidence="10" id="KW-1185">Reference proteome</keyword>
<comment type="subcellular location">
    <subcellularLocation>
        <location evidence="1">Cell membrane</location>
        <topology evidence="1">Multi-pass membrane protein</topology>
    </subcellularLocation>
</comment>
<gene>
    <name evidence="9" type="ORF">SAMN05216243_1497</name>
</gene>
<organism evidence="9 10">
    <name type="scientific">Sediminibacillus albus</name>
    <dbReference type="NCBI Taxonomy" id="407036"/>
    <lineage>
        <taxon>Bacteria</taxon>
        <taxon>Bacillati</taxon>
        <taxon>Bacillota</taxon>
        <taxon>Bacilli</taxon>
        <taxon>Bacillales</taxon>
        <taxon>Bacillaceae</taxon>
        <taxon>Sediminibacillus</taxon>
    </lineage>
</organism>
<feature type="transmembrane region" description="Helical" evidence="7">
    <location>
        <begin position="88"/>
        <end position="108"/>
    </location>
</feature>
<dbReference type="GO" id="GO:0009246">
    <property type="term" value="P:enterobacterial common antigen biosynthetic process"/>
    <property type="evidence" value="ECO:0007669"/>
    <property type="project" value="TreeGrafter"/>
</dbReference>
<proteinExistence type="inferred from homology"/>
<evidence type="ECO:0000259" key="8">
    <source>
        <dbReference type="Pfam" id="PF01757"/>
    </source>
</evidence>
<evidence type="ECO:0000313" key="10">
    <source>
        <dbReference type="Proteomes" id="UP000198694"/>
    </source>
</evidence>
<dbReference type="AlphaFoldDB" id="A0A1G8YAD9"/>
<feature type="transmembrane region" description="Helical" evidence="7">
    <location>
        <begin position="228"/>
        <end position="246"/>
    </location>
</feature>
<dbReference type="EMBL" id="FNFL01000002">
    <property type="protein sequence ID" value="SDJ99686.1"/>
    <property type="molecule type" value="Genomic_DNA"/>
</dbReference>
<protein>
    <submittedName>
        <fullName evidence="9">Surface polysaccharide O-acyltransferase, integral membrane enzyme</fullName>
    </submittedName>
</protein>
<feature type="transmembrane region" description="Helical" evidence="7">
    <location>
        <begin position="292"/>
        <end position="314"/>
    </location>
</feature>
<dbReference type="Proteomes" id="UP000198694">
    <property type="component" value="Unassembled WGS sequence"/>
</dbReference>
<evidence type="ECO:0000313" key="9">
    <source>
        <dbReference type="EMBL" id="SDJ99686.1"/>
    </source>
</evidence>
<dbReference type="PANTHER" id="PTHR40074:SF2">
    <property type="entry name" value="O-ACETYLTRANSFERASE WECH"/>
    <property type="match status" value="1"/>
</dbReference>
<keyword evidence="4 7" id="KW-0812">Transmembrane</keyword>
<keyword evidence="3" id="KW-1003">Cell membrane</keyword>
<dbReference type="GO" id="GO:0016413">
    <property type="term" value="F:O-acetyltransferase activity"/>
    <property type="evidence" value="ECO:0007669"/>
    <property type="project" value="TreeGrafter"/>
</dbReference>
<keyword evidence="9" id="KW-0808">Transferase</keyword>
<dbReference type="GO" id="GO:0005886">
    <property type="term" value="C:plasma membrane"/>
    <property type="evidence" value="ECO:0007669"/>
    <property type="project" value="UniProtKB-SubCell"/>
</dbReference>